<organism evidence="1 2">
    <name type="scientific">Labeo rohita</name>
    <name type="common">Indian major carp</name>
    <name type="synonym">Cyprinus rohita</name>
    <dbReference type="NCBI Taxonomy" id="84645"/>
    <lineage>
        <taxon>Eukaryota</taxon>
        <taxon>Metazoa</taxon>
        <taxon>Chordata</taxon>
        <taxon>Craniata</taxon>
        <taxon>Vertebrata</taxon>
        <taxon>Euteleostomi</taxon>
        <taxon>Actinopterygii</taxon>
        <taxon>Neopterygii</taxon>
        <taxon>Teleostei</taxon>
        <taxon>Ostariophysi</taxon>
        <taxon>Cypriniformes</taxon>
        <taxon>Cyprinidae</taxon>
        <taxon>Labeoninae</taxon>
        <taxon>Labeonini</taxon>
        <taxon>Labeo</taxon>
    </lineage>
</organism>
<gene>
    <name evidence="1" type="ORF">ROHU_005804</name>
</gene>
<dbReference type="EMBL" id="QBIY01012255">
    <property type="protein sequence ID" value="RXN25985.1"/>
    <property type="molecule type" value="Genomic_DNA"/>
</dbReference>
<name>A0A498NA41_LABRO</name>
<evidence type="ECO:0000313" key="2">
    <source>
        <dbReference type="Proteomes" id="UP000290572"/>
    </source>
</evidence>
<evidence type="ECO:0000313" key="1">
    <source>
        <dbReference type="EMBL" id="RXN25985.1"/>
    </source>
</evidence>
<dbReference type="AlphaFoldDB" id="A0A498NA41"/>
<keyword evidence="2" id="KW-1185">Reference proteome</keyword>
<reference evidence="1 2" key="1">
    <citation type="submission" date="2018-03" db="EMBL/GenBank/DDBJ databases">
        <title>Draft genome sequence of Rohu Carp (Labeo rohita).</title>
        <authorList>
            <person name="Das P."/>
            <person name="Kushwaha B."/>
            <person name="Joshi C.G."/>
            <person name="Kumar D."/>
            <person name="Nagpure N.S."/>
            <person name="Sahoo L."/>
            <person name="Das S.P."/>
            <person name="Bit A."/>
            <person name="Patnaik S."/>
            <person name="Meher P.K."/>
            <person name="Jayasankar P."/>
            <person name="Koringa P.G."/>
            <person name="Patel N.V."/>
            <person name="Hinsu A.T."/>
            <person name="Kumar R."/>
            <person name="Pandey M."/>
            <person name="Agarwal S."/>
            <person name="Srivastava S."/>
            <person name="Singh M."/>
            <person name="Iquebal M.A."/>
            <person name="Jaiswal S."/>
            <person name="Angadi U.B."/>
            <person name="Kumar N."/>
            <person name="Raza M."/>
            <person name="Shah T.M."/>
            <person name="Rai A."/>
            <person name="Jena J.K."/>
        </authorList>
    </citation>
    <scope>NUCLEOTIDE SEQUENCE [LARGE SCALE GENOMIC DNA]</scope>
    <source>
        <strain evidence="1">DASCIFA01</strain>
        <tissue evidence="1">Testis</tissue>
    </source>
</reference>
<comment type="caution">
    <text evidence="1">The sequence shown here is derived from an EMBL/GenBank/DDBJ whole genome shotgun (WGS) entry which is preliminary data.</text>
</comment>
<proteinExistence type="predicted"/>
<sequence>MLFDRFGEAANIVLSVHRVRQSTDGVGSDSLGVFGKLTDRGRQRSVLSSLQSISAGSDLAVSSDFGTDVIGGLSDIHSDVFKLNIAVYVTAAWVKQVDLASAIVLSPALRGGGDGPQLQEILTPAVTFHPEVISTEEMITAPTAAKASDLQPHVHLIQEAPEDFAILGFLGQI</sequence>
<dbReference type="Proteomes" id="UP000290572">
    <property type="component" value="Unassembled WGS sequence"/>
</dbReference>
<protein>
    <submittedName>
        <fullName evidence="1">Uncharacterized protein</fullName>
    </submittedName>
</protein>
<accession>A0A498NA41</accession>